<dbReference type="InterPro" id="IPR038729">
    <property type="entry name" value="Rad50/SbcC_AAA"/>
</dbReference>
<keyword evidence="5" id="KW-0677">Repeat</keyword>
<dbReference type="Gene3D" id="3.40.50.300">
    <property type="entry name" value="P-loop containing nucleotide triphosphate hydrolases"/>
    <property type="match status" value="1"/>
</dbReference>
<dbReference type="SMART" id="SM00365">
    <property type="entry name" value="LRR_SD22"/>
    <property type="match status" value="3"/>
</dbReference>
<evidence type="ECO:0000256" key="9">
    <source>
        <dbReference type="SAM" id="MobiDB-lite"/>
    </source>
</evidence>
<evidence type="ECO:0000256" key="7">
    <source>
        <dbReference type="ARBA" id="ARBA00023136"/>
    </source>
</evidence>
<feature type="domain" description="Rad50/SbcC-type AAA" evidence="13">
    <location>
        <begin position="1075"/>
        <end position="1298"/>
    </location>
</feature>
<dbReference type="InterPro" id="IPR001611">
    <property type="entry name" value="Leu-rich_rpt"/>
</dbReference>
<evidence type="ECO:0000313" key="15">
    <source>
        <dbReference type="EMBL" id="ONK67896.1"/>
    </source>
</evidence>
<reference evidence="16" key="1">
    <citation type="journal article" date="2017" name="Nat. Commun.">
        <title>The asparagus genome sheds light on the origin and evolution of a young Y chromosome.</title>
        <authorList>
            <person name="Harkess A."/>
            <person name="Zhou J."/>
            <person name="Xu C."/>
            <person name="Bowers J.E."/>
            <person name="Van der Hulst R."/>
            <person name="Ayyampalayam S."/>
            <person name="Mercati F."/>
            <person name="Riccardi P."/>
            <person name="McKain M.R."/>
            <person name="Kakrana A."/>
            <person name="Tang H."/>
            <person name="Ray J."/>
            <person name="Groenendijk J."/>
            <person name="Arikit S."/>
            <person name="Mathioni S.M."/>
            <person name="Nakano M."/>
            <person name="Shan H."/>
            <person name="Telgmann-Rauber A."/>
            <person name="Kanno A."/>
            <person name="Yue Z."/>
            <person name="Chen H."/>
            <person name="Li W."/>
            <person name="Chen Y."/>
            <person name="Xu X."/>
            <person name="Zhang Y."/>
            <person name="Luo S."/>
            <person name="Chen H."/>
            <person name="Gao J."/>
            <person name="Mao Z."/>
            <person name="Pires J.C."/>
            <person name="Luo M."/>
            <person name="Kudrna D."/>
            <person name="Wing R.A."/>
            <person name="Meyers B.C."/>
            <person name="Yi K."/>
            <person name="Kong H."/>
            <person name="Lavrijsen P."/>
            <person name="Sunseri F."/>
            <person name="Falavigna A."/>
            <person name="Ye Y."/>
            <person name="Leebens-Mack J.H."/>
            <person name="Chen G."/>
        </authorList>
    </citation>
    <scope>NUCLEOTIDE SEQUENCE [LARGE SCALE GENOMIC DNA]</scope>
    <source>
        <strain evidence="16">cv. DH0086</strain>
    </source>
</reference>
<accession>A0A5P1EPN9</accession>
<evidence type="ECO:0000313" key="16">
    <source>
        <dbReference type="Proteomes" id="UP000243459"/>
    </source>
</evidence>
<dbReference type="Pfam" id="PF13855">
    <property type="entry name" value="LRR_8"/>
    <property type="match status" value="2"/>
</dbReference>
<dbReference type="Proteomes" id="UP000243459">
    <property type="component" value="Chromosome 5"/>
</dbReference>
<name>A0A5P1EPN9_ASPOF</name>
<dbReference type="PANTHER" id="PTHR48054">
    <property type="entry name" value="RECEPTOR KINASE-LIKE PROTEIN XA21"/>
    <property type="match status" value="1"/>
</dbReference>
<evidence type="ECO:0000256" key="5">
    <source>
        <dbReference type="ARBA" id="ARBA00022737"/>
    </source>
</evidence>
<dbReference type="SUPFAM" id="SSF52058">
    <property type="entry name" value="L domain-like"/>
    <property type="match status" value="2"/>
</dbReference>
<dbReference type="SMART" id="SM00369">
    <property type="entry name" value="LRR_TYP"/>
    <property type="match status" value="10"/>
</dbReference>
<keyword evidence="7 10" id="KW-0472">Membrane</keyword>
<feature type="domain" description="Leucine-rich repeat-containing N-terminal plant-type" evidence="12">
    <location>
        <begin position="41"/>
        <end position="88"/>
    </location>
</feature>
<dbReference type="OMA" id="HIHISRT"/>
<dbReference type="InterPro" id="IPR003591">
    <property type="entry name" value="Leu-rich_rpt_typical-subtyp"/>
</dbReference>
<feature type="chain" id="PRO_5024432350" description="Leucine-rich repeat-containing N-terminal plant-type domain-containing protein" evidence="11">
    <location>
        <begin position="29"/>
        <end position="1299"/>
    </location>
</feature>
<keyword evidence="2" id="KW-0433">Leucine-rich repeat</keyword>
<keyword evidence="4 11" id="KW-0732">Signal</keyword>
<dbReference type="InterPro" id="IPR013210">
    <property type="entry name" value="LRR_N_plant-typ"/>
</dbReference>
<dbReference type="GO" id="GO:0016887">
    <property type="term" value="F:ATP hydrolysis activity"/>
    <property type="evidence" value="ECO:0007669"/>
    <property type="project" value="InterPro"/>
</dbReference>
<dbReference type="InterPro" id="IPR052592">
    <property type="entry name" value="LRR-RLK"/>
</dbReference>
<dbReference type="EMBL" id="CM007385">
    <property type="protein sequence ID" value="ONK67896.1"/>
    <property type="molecule type" value="Genomic_DNA"/>
</dbReference>
<feature type="region of interest" description="Disordered" evidence="9">
    <location>
        <begin position="1272"/>
        <end position="1299"/>
    </location>
</feature>
<evidence type="ECO:0000256" key="1">
    <source>
        <dbReference type="ARBA" id="ARBA00004167"/>
    </source>
</evidence>
<comment type="subcellular location">
    <subcellularLocation>
        <location evidence="1">Membrane</location>
        <topology evidence="1">Single-pass membrane protein</topology>
    </subcellularLocation>
</comment>
<feature type="transmembrane region" description="Helical" evidence="10">
    <location>
        <begin position="1057"/>
        <end position="1077"/>
    </location>
</feature>
<protein>
    <recommendedName>
        <fullName evidence="17">Leucine-rich repeat-containing N-terminal plant-type domain-containing protein</fullName>
    </recommendedName>
</protein>
<evidence type="ECO:0000259" key="12">
    <source>
        <dbReference type="Pfam" id="PF08263"/>
    </source>
</evidence>
<evidence type="ECO:0000256" key="10">
    <source>
        <dbReference type="SAM" id="Phobius"/>
    </source>
</evidence>
<dbReference type="PANTHER" id="PTHR48054:SF93">
    <property type="entry name" value="LEUCINE-RICH REPEAT-CONTAINING, PLANT-TYPE, LEUCINE-RICH REPEAT DOMAIN SUPERFAMILY"/>
    <property type="match status" value="1"/>
</dbReference>
<evidence type="ECO:0000256" key="11">
    <source>
        <dbReference type="SAM" id="SignalP"/>
    </source>
</evidence>
<dbReference type="InterPro" id="IPR055414">
    <property type="entry name" value="LRR_R13L4/SHOC2-like"/>
</dbReference>
<dbReference type="Pfam" id="PF08263">
    <property type="entry name" value="LRRNT_2"/>
    <property type="match status" value="1"/>
</dbReference>
<dbReference type="FunFam" id="3.80.10.10:FF:000095">
    <property type="entry name" value="LRR receptor-like serine/threonine-protein kinase GSO1"/>
    <property type="match status" value="2"/>
</dbReference>
<dbReference type="PRINTS" id="PR00019">
    <property type="entry name" value="LEURICHRPT"/>
</dbReference>
<evidence type="ECO:0000256" key="3">
    <source>
        <dbReference type="ARBA" id="ARBA00022692"/>
    </source>
</evidence>
<dbReference type="InterPro" id="IPR032675">
    <property type="entry name" value="LRR_dom_sf"/>
</dbReference>
<dbReference type="Pfam" id="PF23598">
    <property type="entry name" value="LRR_14"/>
    <property type="match status" value="1"/>
</dbReference>
<dbReference type="Gramene" id="ONK67896">
    <property type="protein sequence ID" value="ONK67896"/>
    <property type="gene ID" value="A4U43_C05F4920"/>
</dbReference>
<dbReference type="Pfam" id="PF13476">
    <property type="entry name" value="AAA_23"/>
    <property type="match status" value="1"/>
</dbReference>
<evidence type="ECO:0000256" key="8">
    <source>
        <dbReference type="ARBA" id="ARBA00023180"/>
    </source>
</evidence>
<organism evidence="15 16">
    <name type="scientific">Asparagus officinalis</name>
    <name type="common">Garden asparagus</name>
    <dbReference type="NCBI Taxonomy" id="4686"/>
    <lineage>
        <taxon>Eukaryota</taxon>
        <taxon>Viridiplantae</taxon>
        <taxon>Streptophyta</taxon>
        <taxon>Embryophyta</taxon>
        <taxon>Tracheophyta</taxon>
        <taxon>Spermatophyta</taxon>
        <taxon>Magnoliopsida</taxon>
        <taxon>Liliopsida</taxon>
        <taxon>Asparagales</taxon>
        <taxon>Asparagaceae</taxon>
        <taxon>Asparagoideae</taxon>
        <taxon>Asparagus</taxon>
    </lineage>
</organism>
<feature type="non-terminal residue" evidence="15">
    <location>
        <position position="1299"/>
    </location>
</feature>
<feature type="signal peptide" evidence="11">
    <location>
        <begin position="1"/>
        <end position="28"/>
    </location>
</feature>
<evidence type="ECO:0000256" key="4">
    <source>
        <dbReference type="ARBA" id="ARBA00022729"/>
    </source>
</evidence>
<dbReference type="GO" id="GO:0016020">
    <property type="term" value="C:membrane"/>
    <property type="evidence" value="ECO:0007669"/>
    <property type="project" value="UniProtKB-SubCell"/>
</dbReference>
<evidence type="ECO:0000259" key="13">
    <source>
        <dbReference type="Pfam" id="PF13476"/>
    </source>
</evidence>
<evidence type="ECO:0008006" key="17">
    <source>
        <dbReference type="Google" id="ProtNLM"/>
    </source>
</evidence>
<dbReference type="FunFam" id="3.80.10.10:FF:000041">
    <property type="entry name" value="LRR receptor-like serine/threonine-protein kinase ERECTA"/>
    <property type="match status" value="3"/>
</dbReference>
<keyword evidence="16" id="KW-1185">Reference proteome</keyword>
<evidence type="ECO:0000256" key="2">
    <source>
        <dbReference type="ARBA" id="ARBA00022614"/>
    </source>
</evidence>
<proteinExistence type="predicted"/>
<keyword evidence="3 10" id="KW-0812">Transmembrane</keyword>
<dbReference type="Pfam" id="PF00560">
    <property type="entry name" value="LRR_1"/>
    <property type="match status" value="3"/>
</dbReference>
<dbReference type="SUPFAM" id="SSF52047">
    <property type="entry name" value="RNI-like"/>
    <property type="match status" value="2"/>
</dbReference>
<dbReference type="InterPro" id="IPR027417">
    <property type="entry name" value="P-loop_NTPase"/>
</dbReference>
<keyword evidence="6 10" id="KW-1133">Transmembrane helix</keyword>
<feature type="domain" description="Disease resistance R13L4/SHOC-2-like LRR" evidence="14">
    <location>
        <begin position="621"/>
        <end position="837"/>
    </location>
</feature>
<gene>
    <name evidence="15" type="ORF">A4U43_C05F4920</name>
</gene>
<keyword evidence="8" id="KW-0325">Glycoprotein</keyword>
<evidence type="ECO:0000259" key="14">
    <source>
        <dbReference type="Pfam" id="PF23598"/>
    </source>
</evidence>
<dbReference type="GO" id="GO:0006302">
    <property type="term" value="P:double-strand break repair"/>
    <property type="evidence" value="ECO:0007669"/>
    <property type="project" value="InterPro"/>
</dbReference>
<dbReference type="Gene3D" id="3.80.10.10">
    <property type="entry name" value="Ribonuclease Inhibitor"/>
    <property type="match status" value="5"/>
</dbReference>
<evidence type="ECO:0000256" key="6">
    <source>
        <dbReference type="ARBA" id="ARBA00022989"/>
    </source>
</evidence>
<sequence>MGIATLGRLPHCMLLLIVSLLLIPSACAAARHTNTTVDCLPSDRSSLLDLIRGVSFVKDYYYPFEDRGPPVSWKPGSNCCDWEGVTCDPKSGHVSGLDLSNRGINGTLSASLFNLTSLRTLNLSYNLFQGHFPQVGFENLTQLTRLDLSLAGFSGQIPVGISLLTNLISLDLSVAMVDYTPDGFFWESYYLSNYSQLRHPSFRTLVGNLSNLRDLRLDGVGHPSFRTLVGNLSNLRDLRLDGVDMSSNLDWGSALSTSMPHLQVLGLRFCKLPGPHILSWKHGFTAYSALDLHSNSLRGPIFLPSTSFQFIDYSNNSISSVILTNISSYLLNCTHLLLMNNNLTGEIPASICEAHDLQVLDLSNNSLSGSIPSCLFDRILSISYTYMDFSNNSFDGNIPEVIAKLQGLHMLNLSGNSLTGEIPLVIGNMKQLERVDLSANHLSGQIPQEMTSLTFLASLNLSSNNLTGRIPQNILTSHANLTLLDLTMNPMLSGNLPDFPSNNALQSLSFFGMNLSGNIPDSISNLKHLTTLGFYEFGLTGMIPSSIGNLTQLTYLDLSENNFTGPIPTSIGNLTHLTFLDLSHNFLSGSVPVSLFTLPALEELQPRNNQFYGLLPTDILTSHPNLTLLDLSWNSMLSGNLPDFPSINSLQSLSFYGTNLSGKIPDSISNLKHLTTLDFSEFGLTGMIPSSIGNLTQLVHLDLSGNNFTGPIPTSIGNLTHLTSLDLSNNSLSGSVPVSLFTHPALEELHLFNNQFSGELKEFSNPSMSLRDLDLSYNQLQGQIPISLFKLSALESLDLSSNDFSGMVELGKIRYQHELKLLDLSNNKIGGGIPEWIWGLGEGLYLNLSMNEFTHFEGPHILSWKHANIDQAPALDLHSNSLRGPIFLPSTSFQFIDYSNNSISSVIPTNISSYLLNCTHLLLMNNNLTGEIPASICEAHDLQVLDLSNNSLSGEIPSVIGNMRQLERLDLSANHLSGQIPQELTSLTFLTSLNLSSNNITGRIPQSKQFNTFSNASYLDNDGLCGSPLSKQCNNGSPNQTSAVQPIASDHSSPSTYIIVLALLVGLGFGVGFATIIECLKQACTGELPPNSRSGHSFIHDPKVAGETETKGQIKLRFKTAAGKDVVCIRSFQLTQKASKMEFKALESVLQTINPHTGEKVCLSYRCADMDREIPQLMGVSKAILENVIFVHQDESNWPVQDPSTLKKKFDDIFSATRSQYVGDPVLNLRNHKDKLYKSSRGYKKASQGSHEIKTYKLKLENLQTLKDASHKLRDSISQEQEKSESLKAQIKEMERNIQ</sequence>